<dbReference type="PANTHER" id="PTHR36974">
    <property type="entry name" value="MEMBRANE PROTEIN-RELATED"/>
    <property type="match status" value="1"/>
</dbReference>
<protein>
    <recommendedName>
        <fullName evidence="4">DoxX family membrane protein</fullName>
    </recommendedName>
</protein>
<organism evidence="2 3">
    <name type="scientific">Agromyces bracchium</name>
    <dbReference type="NCBI Taxonomy" id="88376"/>
    <lineage>
        <taxon>Bacteria</taxon>
        <taxon>Bacillati</taxon>
        <taxon>Actinomycetota</taxon>
        <taxon>Actinomycetes</taxon>
        <taxon>Micrococcales</taxon>
        <taxon>Microbacteriaceae</taxon>
        <taxon>Agromyces</taxon>
    </lineage>
</organism>
<evidence type="ECO:0000313" key="3">
    <source>
        <dbReference type="Proteomes" id="UP000433071"/>
    </source>
</evidence>
<feature type="transmembrane region" description="Helical" evidence="1">
    <location>
        <begin position="16"/>
        <end position="35"/>
    </location>
</feature>
<sequence length="141" mass="15519">MTRSPAVPPSTPARTAGRWFLAASLVFAGVSHLFWARREFRAQVPPWVPMDADAVVVGSGVVEVGLGAALVTLPRERSRIGWVVAAFFAAVFPGNVAQWRERRDAFGLTTDRARFVRLFFQPVLIGLALWSTSAPRDARTR</sequence>
<evidence type="ECO:0000313" key="2">
    <source>
        <dbReference type="EMBL" id="MTH69911.1"/>
    </source>
</evidence>
<keyword evidence="1" id="KW-0472">Membrane</keyword>
<dbReference type="PANTHER" id="PTHR36974:SF1">
    <property type="entry name" value="DOXX FAMILY MEMBRANE PROTEIN"/>
    <property type="match status" value="1"/>
</dbReference>
<feature type="transmembrane region" description="Helical" evidence="1">
    <location>
        <begin position="55"/>
        <end position="73"/>
    </location>
</feature>
<keyword evidence="1" id="KW-0812">Transmembrane</keyword>
<comment type="caution">
    <text evidence="2">The sequence shown here is derived from an EMBL/GenBank/DDBJ whole genome shotgun (WGS) entry which is preliminary data.</text>
</comment>
<reference evidence="2 3" key="1">
    <citation type="submission" date="2019-11" db="EMBL/GenBank/DDBJ databases">
        <title>Agromyces kandeliae sp. nov., isolated from mangrove soil.</title>
        <authorList>
            <person name="Wang R."/>
        </authorList>
    </citation>
    <scope>NUCLEOTIDE SEQUENCE [LARGE SCALE GENOMIC DNA]</scope>
    <source>
        <strain evidence="2 3">JCM 11433</strain>
    </source>
</reference>
<gene>
    <name evidence="2" type="ORF">GJ743_16180</name>
</gene>
<name>A0A6I3MAA1_9MICO</name>
<dbReference type="EMBL" id="WMLB01000037">
    <property type="protein sequence ID" value="MTH69911.1"/>
    <property type="molecule type" value="Genomic_DNA"/>
</dbReference>
<evidence type="ECO:0008006" key="4">
    <source>
        <dbReference type="Google" id="ProtNLM"/>
    </source>
</evidence>
<dbReference type="OrthoDB" id="9788974at2"/>
<dbReference type="AlphaFoldDB" id="A0A6I3MAA1"/>
<proteinExistence type="predicted"/>
<dbReference type="Proteomes" id="UP000433071">
    <property type="component" value="Unassembled WGS sequence"/>
</dbReference>
<accession>A0A6I3MAA1</accession>
<feature type="transmembrane region" description="Helical" evidence="1">
    <location>
        <begin position="80"/>
        <end position="98"/>
    </location>
</feature>
<keyword evidence="3" id="KW-1185">Reference proteome</keyword>
<keyword evidence="1" id="KW-1133">Transmembrane helix</keyword>
<evidence type="ECO:0000256" key="1">
    <source>
        <dbReference type="SAM" id="Phobius"/>
    </source>
</evidence>
<dbReference type="RefSeq" id="WP_155052931.1">
    <property type="nucleotide sequence ID" value="NZ_BAAAIB010000002.1"/>
</dbReference>
<feature type="transmembrane region" description="Helical" evidence="1">
    <location>
        <begin position="118"/>
        <end position="135"/>
    </location>
</feature>